<dbReference type="InterPro" id="IPR018062">
    <property type="entry name" value="HTH_AraC-typ_CS"/>
</dbReference>
<feature type="domain" description="HTH araC/xylS-type" evidence="5">
    <location>
        <begin position="266"/>
        <end position="374"/>
    </location>
</feature>
<feature type="transmembrane region" description="Helical" evidence="4">
    <location>
        <begin position="136"/>
        <end position="160"/>
    </location>
</feature>
<evidence type="ECO:0000256" key="2">
    <source>
        <dbReference type="ARBA" id="ARBA00023125"/>
    </source>
</evidence>
<feature type="transmembrane region" description="Helical" evidence="4">
    <location>
        <begin position="42"/>
        <end position="60"/>
    </location>
</feature>
<dbReference type="EMBL" id="WKJH01000024">
    <property type="protein sequence ID" value="MRX65591.1"/>
    <property type="molecule type" value="Genomic_DNA"/>
</dbReference>
<dbReference type="SUPFAM" id="SSF46689">
    <property type="entry name" value="Homeodomain-like"/>
    <property type="match status" value="1"/>
</dbReference>
<evidence type="ECO:0000256" key="1">
    <source>
        <dbReference type="ARBA" id="ARBA00023015"/>
    </source>
</evidence>
<gene>
    <name evidence="6" type="ORF">GJ691_15660</name>
</gene>
<name>A0A6I2MP87_9FLAO</name>
<dbReference type="PANTHER" id="PTHR43280:SF29">
    <property type="entry name" value="ARAC-FAMILY TRANSCRIPTIONAL REGULATOR"/>
    <property type="match status" value="1"/>
</dbReference>
<keyword evidence="2" id="KW-0238">DNA-binding</keyword>
<proteinExistence type="predicted"/>
<feature type="transmembrane region" description="Helical" evidence="4">
    <location>
        <begin position="207"/>
        <end position="226"/>
    </location>
</feature>
<keyword evidence="3" id="KW-0804">Transcription</keyword>
<evidence type="ECO:0000256" key="4">
    <source>
        <dbReference type="SAM" id="Phobius"/>
    </source>
</evidence>
<dbReference type="GO" id="GO:0003700">
    <property type="term" value="F:DNA-binding transcription factor activity"/>
    <property type="evidence" value="ECO:0007669"/>
    <property type="project" value="InterPro"/>
</dbReference>
<reference evidence="6 7" key="1">
    <citation type="submission" date="2019-11" db="EMBL/GenBank/DDBJ databases">
        <title>Maribacter lutea sp. nov., a marine bacterium isolated from intertidal sand.</title>
        <authorList>
            <person name="Liu A."/>
        </authorList>
    </citation>
    <scope>NUCLEOTIDE SEQUENCE [LARGE SCALE GENOMIC DNA]</scope>
    <source>
        <strain evidence="6 7">RZ05</strain>
    </source>
</reference>
<dbReference type="InterPro" id="IPR018060">
    <property type="entry name" value="HTH_AraC"/>
</dbReference>
<sequence>MFGPYEIDYNLQSFLDILGLTQGITLGFLLLLLNYKHHRSTFFLGLYLLLFSLKLAYFIPKGLNLEHTFPELFLLPFNFSWLLFPVFFVYTQKISVFSDKKIKFWVLYPGLASFALQVLIYFQPYSVKLLIADSPMYKLVFTFLGIFYAWTIGIWNLILLKKHKIEVENTFSSIEYKVLHWARFFLIYSITTSIIIHLLYFLSPQNYFFKIIFSIIDLIAIYWVAINGIKQRDVLSVLPKNITKENNADSSTQRIDIPMYSNESHNNFMKEIDKYVKESECFTQKELTIIDLAENLNVHPKRISTTINSVLCQNFNNYINELRIKKAQALLKSKSSKKLSIEGIGQEVGFQSKSAFYSAFKKFTGTTPTKYKEKNRL</sequence>
<evidence type="ECO:0000313" key="6">
    <source>
        <dbReference type="EMBL" id="MRX65591.1"/>
    </source>
</evidence>
<dbReference type="PROSITE" id="PS01124">
    <property type="entry name" value="HTH_ARAC_FAMILY_2"/>
    <property type="match status" value="1"/>
</dbReference>
<feature type="transmembrane region" description="Helical" evidence="4">
    <location>
        <begin position="14"/>
        <end position="35"/>
    </location>
</feature>
<dbReference type="PROSITE" id="PS00041">
    <property type="entry name" value="HTH_ARAC_FAMILY_1"/>
    <property type="match status" value="1"/>
</dbReference>
<evidence type="ECO:0000259" key="5">
    <source>
        <dbReference type="PROSITE" id="PS01124"/>
    </source>
</evidence>
<feature type="transmembrane region" description="Helical" evidence="4">
    <location>
        <begin position="72"/>
        <end position="90"/>
    </location>
</feature>
<feature type="transmembrane region" description="Helical" evidence="4">
    <location>
        <begin position="102"/>
        <end position="124"/>
    </location>
</feature>
<keyword evidence="1" id="KW-0805">Transcription regulation</keyword>
<protein>
    <submittedName>
        <fullName evidence="6">Helix-turn-helix domain-containing protein</fullName>
    </submittedName>
</protein>
<evidence type="ECO:0000256" key="3">
    <source>
        <dbReference type="ARBA" id="ARBA00023163"/>
    </source>
</evidence>
<dbReference type="PANTHER" id="PTHR43280">
    <property type="entry name" value="ARAC-FAMILY TRANSCRIPTIONAL REGULATOR"/>
    <property type="match status" value="1"/>
</dbReference>
<comment type="caution">
    <text evidence="6">The sequence shown here is derived from an EMBL/GenBank/DDBJ whole genome shotgun (WGS) entry which is preliminary data.</text>
</comment>
<dbReference type="GO" id="GO:0043565">
    <property type="term" value="F:sequence-specific DNA binding"/>
    <property type="evidence" value="ECO:0007669"/>
    <property type="project" value="InterPro"/>
</dbReference>
<organism evidence="6 7">
    <name type="scientific">Maribacter luteus</name>
    <dbReference type="NCBI Taxonomy" id="2594478"/>
    <lineage>
        <taxon>Bacteria</taxon>
        <taxon>Pseudomonadati</taxon>
        <taxon>Bacteroidota</taxon>
        <taxon>Flavobacteriia</taxon>
        <taxon>Flavobacteriales</taxon>
        <taxon>Flavobacteriaceae</taxon>
        <taxon>Maribacter</taxon>
    </lineage>
</organism>
<dbReference type="Proteomes" id="UP000443153">
    <property type="component" value="Unassembled WGS sequence"/>
</dbReference>
<keyword evidence="4" id="KW-1133">Transmembrane helix</keyword>
<dbReference type="InterPro" id="IPR020449">
    <property type="entry name" value="Tscrpt_reg_AraC-type_HTH"/>
</dbReference>
<keyword evidence="4" id="KW-0812">Transmembrane</keyword>
<dbReference type="SMART" id="SM00342">
    <property type="entry name" value="HTH_ARAC"/>
    <property type="match status" value="1"/>
</dbReference>
<dbReference type="PRINTS" id="PR00032">
    <property type="entry name" value="HTHARAC"/>
</dbReference>
<dbReference type="AlphaFoldDB" id="A0A6I2MP87"/>
<dbReference type="Pfam" id="PF12833">
    <property type="entry name" value="HTH_18"/>
    <property type="match status" value="1"/>
</dbReference>
<keyword evidence="7" id="KW-1185">Reference proteome</keyword>
<dbReference type="Gene3D" id="1.10.10.60">
    <property type="entry name" value="Homeodomain-like"/>
    <property type="match status" value="2"/>
</dbReference>
<accession>A0A6I2MP87</accession>
<evidence type="ECO:0000313" key="7">
    <source>
        <dbReference type="Proteomes" id="UP000443153"/>
    </source>
</evidence>
<dbReference type="InterPro" id="IPR009057">
    <property type="entry name" value="Homeodomain-like_sf"/>
</dbReference>
<dbReference type="OrthoDB" id="5492415at2"/>
<feature type="transmembrane region" description="Helical" evidence="4">
    <location>
        <begin position="181"/>
        <end position="201"/>
    </location>
</feature>
<keyword evidence="4" id="KW-0472">Membrane</keyword>